<name>A0A919TF73_9ACTN</name>
<evidence type="ECO:0000313" key="2">
    <source>
        <dbReference type="Proteomes" id="UP000677082"/>
    </source>
</evidence>
<gene>
    <name evidence="1" type="ORF">Ato02nite_066770</name>
</gene>
<keyword evidence="2" id="KW-1185">Reference proteome</keyword>
<dbReference type="Proteomes" id="UP000677082">
    <property type="component" value="Unassembled WGS sequence"/>
</dbReference>
<proteinExistence type="predicted"/>
<accession>A0A919TF73</accession>
<evidence type="ECO:0000313" key="1">
    <source>
        <dbReference type="EMBL" id="GIM94884.1"/>
    </source>
</evidence>
<dbReference type="AlphaFoldDB" id="A0A919TF73"/>
<reference evidence="1 2" key="1">
    <citation type="submission" date="2021-03" db="EMBL/GenBank/DDBJ databases">
        <title>Whole genome shotgun sequence of Actinoplanes toevensis NBRC 105298.</title>
        <authorList>
            <person name="Komaki H."/>
            <person name="Tamura T."/>
        </authorList>
    </citation>
    <scope>NUCLEOTIDE SEQUENCE [LARGE SCALE GENOMIC DNA]</scope>
    <source>
        <strain evidence="1 2">NBRC 105298</strain>
    </source>
</reference>
<dbReference type="EMBL" id="BOQN01000087">
    <property type="protein sequence ID" value="GIM94884.1"/>
    <property type="molecule type" value="Genomic_DNA"/>
</dbReference>
<sequence>MTRPANLPKWPPAAANWVFMELVPIEHTGIAAPVPAGPTVVELSRRARLAVTDAALLVEAAIAAGWENPDGFDPGDPHAAVDAALWLWTRNTSTLPGVAVLSDGGEAGFAPVSP</sequence>
<organism evidence="1 2">
    <name type="scientific">Paractinoplanes toevensis</name>
    <dbReference type="NCBI Taxonomy" id="571911"/>
    <lineage>
        <taxon>Bacteria</taxon>
        <taxon>Bacillati</taxon>
        <taxon>Actinomycetota</taxon>
        <taxon>Actinomycetes</taxon>
        <taxon>Micromonosporales</taxon>
        <taxon>Micromonosporaceae</taxon>
        <taxon>Paractinoplanes</taxon>
    </lineage>
</organism>
<protein>
    <submittedName>
        <fullName evidence="1">Uncharacterized protein</fullName>
    </submittedName>
</protein>
<comment type="caution">
    <text evidence="1">The sequence shown here is derived from an EMBL/GenBank/DDBJ whole genome shotgun (WGS) entry which is preliminary data.</text>
</comment>